<protein>
    <submittedName>
        <fullName evidence="1">Uncharacterized protein</fullName>
    </submittedName>
</protein>
<dbReference type="KEGG" id="dpl:KGM_206545"/>
<proteinExistence type="predicted"/>
<evidence type="ECO:0000313" key="2">
    <source>
        <dbReference type="Proteomes" id="UP000007151"/>
    </source>
</evidence>
<dbReference type="Proteomes" id="UP000007151">
    <property type="component" value="Unassembled WGS sequence"/>
</dbReference>
<dbReference type="EMBL" id="AGBW02013994">
    <property type="protein sequence ID" value="OWR42422.1"/>
    <property type="molecule type" value="Genomic_DNA"/>
</dbReference>
<sequence length="204" mass="23568">MGTSTWIIASVFLLTLTQARAQYVNTTCEEFEKNARFDPFEIVDSKWKIIYFWSPTVEPRPVIFSLLARKRLDRFKEVVNALEPELRPEWDKAAFMMEPKPGVQVVMLYLGTAGAFRGIVKFEQRHKDRPIPPPLIKLADLRFKLVDRHMAMMCCEDMTAFVLSRTKEVPSSEEECLQIASKFGLKGVSGRSHFYLKSLTRTEL</sequence>
<dbReference type="AlphaFoldDB" id="A0A212ELQ5"/>
<name>A0A212ELQ5_DANPL</name>
<keyword evidence="2" id="KW-1185">Reference proteome</keyword>
<reference evidence="1 2" key="1">
    <citation type="journal article" date="2011" name="Cell">
        <title>The monarch butterfly genome yields insights into long-distance migration.</title>
        <authorList>
            <person name="Zhan S."/>
            <person name="Merlin C."/>
            <person name="Boore J.L."/>
            <person name="Reppert S.M."/>
        </authorList>
    </citation>
    <scope>NUCLEOTIDE SEQUENCE [LARGE SCALE GENOMIC DNA]</scope>
    <source>
        <strain evidence="1">F-2</strain>
    </source>
</reference>
<evidence type="ECO:0000313" key="1">
    <source>
        <dbReference type="EMBL" id="OWR42422.1"/>
    </source>
</evidence>
<gene>
    <name evidence="1" type="ORF">KGM_206545</name>
</gene>
<organism evidence="1 2">
    <name type="scientific">Danaus plexippus plexippus</name>
    <dbReference type="NCBI Taxonomy" id="278856"/>
    <lineage>
        <taxon>Eukaryota</taxon>
        <taxon>Metazoa</taxon>
        <taxon>Ecdysozoa</taxon>
        <taxon>Arthropoda</taxon>
        <taxon>Hexapoda</taxon>
        <taxon>Insecta</taxon>
        <taxon>Pterygota</taxon>
        <taxon>Neoptera</taxon>
        <taxon>Endopterygota</taxon>
        <taxon>Lepidoptera</taxon>
        <taxon>Glossata</taxon>
        <taxon>Ditrysia</taxon>
        <taxon>Papilionoidea</taxon>
        <taxon>Nymphalidae</taxon>
        <taxon>Danainae</taxon>
        <taxon>Danaini</taxon>
        <taxon>Danaina</taxon>
        <taxon>Danaus</taxon>
        <taxon>Danaus</taxon>
    </lineage>
</organism>
<comment type="caution">
    <text evidence="1">The sequence shown here is derived from an EMBL/GenBank/DDBJ whole genome shotgun (WGS) entry which is preliminary data.</text>
</comment>
<dbReference type="OrthoDB" id="7215202at2759"/>
<accession>A0A212ELQ5</accession>